<dbReference type="Proteomes" id="UP001233999">
    <property type="component" value="Unassembled WGS sequence"/>
</dbReference>
<feature type="non-terminal residue" evidence="1">
    <location>
        <position position="228"/>
    </location>
</feature>
<evidence type="ECO:0000313" key="2">
    <source>
        <dbReference type="Proteomes" id="UP001233999"/>
    </source>
</evidence>
<keyword evidence="2" id="KW-1185">Reference proteome</keyword>
<comment type="caution">
    <text evidence="1">The sequence shown here is derived from an EMBL/GenBank/DDBJ whole genome shotgun (WGS) entry which is preliminary data.</text>
</comment>
<gene>
    <name evidence="1" type="ORF">L9F63_002622</name>
</gene>
<reference evidence="1" key="2">
    <citation type="submission" date="2023-05" db="EMBL/GenBank/DDBJ databases">
        <authorList>
            <person name="Fouks B."/>
        </authorList>
    </citation>
    <scope>NUCLEOTIDE SEQUENCE</scope>
    <source>
        <strain evidence="1">Stay&amp;Tobe</strain>
        <tissue evidence="1">Testes</tissue>
    </source>
</reference>
<name>A0AAD7ZS44_DIPPU</name>
<evidence type="ECO:0000313" key="1">
    <source>
        <dbReference type="EMBL" id="KAJ9585592.1"/>
    </source>
</evidence>
<feature type="non-terminal residue" evidence="1">
    <location>
        <position position="1"/>
    </location>
</feature>
<reference evidence="1" key="1">
    <citation type="journal article" date="2023" name="IScience">
        <title>Live-bearing cockroach genome reveals convergent evolutionary mechanisms linked to viviparity in insects and beyond.</title>
        <authorList>
            <person name="Fouks B."/>
            <person name="Harrison M.C."/>
            <person name="Mikhailova A.A."/>
            <person name="Marchal E."/>
            <person name="English S."/>
            <person name="Carruthers M."/>
            <person name="Jennings E.C."/>
            <person name="Chiamaka E.L."/>
            <person name="Frigard R.A."/>
            <person name="Pippel M."/>
            <person name="Attardo G.M."/>
            <person name="Benoit J.B."/>
            <person name="Bornberg-Bauer E."/>
            <person name="Tobe S.S."/>
        </authorList>
    </citation>
    <scope>NUCLEOTIDE SEQUENCE</scope>
    <source>
        <strain evidence="1">Stay&amp;Tobe</strain>
    </source>
</reference>
<sequence length="228" mass="26359">QYIHSAHFFFIIVTFAQNEQHVDFFHSLCSSFSTKSNSNMHAYRRKIHRYLKRTVFPSAKQTRANINNSTQRHCCEVNLQVEWSVRQLFNGQKSSTVGDASNVVNINFISDYQTDPGFLHIICDIVNAASRSQLTSNGRIEGRWTSVVNAEELRSSVCCYTTVAEELKYIKSYKKSVTCIFTSVEKTMKVFPRRKPHESFLICSKYMHNFNPKSKKHQKHGAKYAIVK</sequence>
<dbReference type="AlphaFoldDB" id="A0AAD7ZS44"/>
<proteinExistence type="predicted"/>
<dbReference type="EMBL" id="JASPKZ010007259">
    <property type="protein sequence ID" value="KAJ9585592.1"/>
    <property type="molecule type" value="Genomic_DNA"/>
</dbReference>
<organism evidence="1 2">
    <name type="scientific">Diploptera punctata</name>
    <name type="common">Pacific beetle cockroach</name>
    <dbReference type="NCBI Taxonomy" id="6984"/>
    <lineage>
        <taxon>Eukaryota</taxon>
        <taxon>Metazoa</taxon>
        <taxon>Ecdysozoa</taxon>
        <taxon>Arthropoda</taxon>
        <taxon>Hexapoda</taxon>
        <taxon>Insecta</taxon>
        <taxon>Pterygota</taxon>
        <taxon>Neoptera</taxon>
        <taxon>Polyneoptera</taxon>
        <taxon>Dictyoptera</taxon>
        <taxon>Blattodea</taxon>
        <taxon>Blaberoidea</taxon>
        <taxon>Blaberidae</taxon>
        <taxon>Diplopterinae</taxon>
        <taxon>Diploptera</taxon>
    </lineage>
</organism>
<accession>A0AAD7ZS44</accession>
<protein>
    <submittedName>
        <fullName evidence="1">Uncharacterized protein</fullName>
    </submittedName>
</protein>